<proteinExistence type="predicted"/>
<dbReference type="SUPFAM" id="SSF56436">
    <property type="entry name" value="C-type lectin-like"/>
    <property type="match status" value="1"/>
</dbReference>
<dbReference type="RefSeq" id="WP_169603320.1">
    <property type="nucleotide sequence ID" value="NZ_CP046565.1"/>
</dbReference>
<dbReference type="InterPro" id="IPR042095">
    <property type="entry name" value="SUMF_sf"/>
</dbReference>
<keyword evidence="3" id="KW-1185">Reference proteome</keyword>
<dbReference type="AlphaFoldDB" id="A0A858Q899"/>
<dbReference type="Proteomes" id="UP000503004">
    <property type="component" value="Chromosome"/>
</dbReference>
<dbReference type="EMBL" id="CP046565">
    <property type="protein sequence ID" value="QJD30043.1"/>
    <property type="molecule type" value="Genomic_DNA"/>
</dbReference>
<dbReference type="InterPro" id="IPR005532">
    <property type="entry name" value="SUMF_dom"/>
</dbReference>
<dbReference type="InterPro" id="IPR051043">
    <property type="entry name" value="Sulfatase_Mod_Factor_Kinase"/>
</dbReference>
<protein>
    <submittedName>
        <fullName evidence="2">SUMF1/EgtB/PvdO family nonheme iron enzyme</fullName>
    </submittedName>
</protein>
<accession>A0A858Q899</accession>
<dbReference type="Pfam" id="PF03781">
    <property type="entry name" value="FGE-sulfatase"/>
    <property type="match status" value="1"/>
</dbReference>
<organism evidence="2 3">
    <name type="scientific">Methylococcus geothermalis</name>
    <dbReference type="NCBI Taxonomy" id="2681310"/>
    <lineage>
        <taxon>Bacteria</taxon>
        <taxon>Pseudomonadati</taxon>
        <taxon>Pseudomonadota</taxon>
        <taxon>Gammaproteobacteria</taxon>
        <taxon>Methylococcales</taxon>
        <taxon>Methylococcaceae</taxon>
        <taxon>Methylococcus</taxon>
    </lineage>
</organism>
<name>A0A858Q899_9GAMM</name>
<dbReference type="InterPro" id="IPR016187">
    <property type="entry name" value="CTDL_fold"/>
</dbReference>
<evidence type="ECO:0000313" key="3">
    <source>
        <dbReference type="Proteomes" id="UP000503004"/>
    </source>
</evidence>
<reference evidence="3" key="1">
    <citation type="submission" date="2019-12" db="EMBL/GenBank/DDBJ databases">
        <authorList>
            <person name="Awala S.I."/>
            <person name="Rhee S.K."/>
        </authorList>
    </citation>
    <scope>NUCLEOTIDE SEQUENCE [LARGE SCALE GENOMIC DNA]</scope>
    <source>
        <strain evidence="3">IM1</strain>
    </source>
</reference>
<dbReference type="GO" id="GO:0120147">
    <property type="term" value="F:formylglycine-generating oxidase activity"/>
    <property type="evidence" value="ECO:0007669"/>
    <property type="project" value="TreeGrafter"/>
</dbReference>
<dbReference type="PANTHER" id="PTHR23150">
    <property type="entry name" value="SULFATASE MODIFYING FACTOR 1, 2"/>
    <property type="match status" value="1"/>
</dbReference>
<dbReference type="KEGG" id="metu:GNH96_08715"/>
<evidence type="ECO:0000313" key="2">
    <source>
        <dbReference type="EMBL" id="QJD30043.1"/>
    </source>
</evidence>
<evidence type="ECO:0000259" key="1">
    <source>
        <dbReference type="Pfam" id="PF03781"/>
    </source>
</evidence>
<dbReference type="Gene3D" id="3.90.1580.10">
    <property type="entry name" value="paralog of FGE (formylglycine-generating enzyme)"/>
    <property type="match status" value="1"/>
</dbReference>
<feature type="domain" description="Sulfatase-modifying factor enzyme-like" evidence="1">
    <location>
        <begin position="120"/>
        <end position="316"/>
    </location>
</feature>
<dbReference type="PANTHER" id="PTHR23150:SF19">
    <property type="entry name" value="FORMYLGLYCINE-GENERATING ENZYME"/>
    <property type="match status" value="1"/>
</dbReference>
<gene>
    <name evidence="2" type="ORF">GNH96_08715</name>
</gene>
<sequence length="538" mass="59504">MWIQDRETRGGVISALRDGLIRSLVPLLLIAGSPGPAAAWPKDLSNPAADKGDLILPMPCGGAMAFRKVLIPNQGPLNDYGIVVGGDDADHAYAEHPRPAQIAGSFDQDAKTRYYLIGKYEVNRAQYAALGSQCQPPADDQRLPQNNVTWLEAMAFADRYTQWLLKNAADKLPKDGQQPGFLRLPTEVEWEFAARGGLAVPVAQFRERTFPMEDDMVRYVWFEGTESANGKPQPIGMLKPNPLGLHDILGNVDEMVFEPYRLNRLDRLHGQAGGFVVRGGNYFTPQAEVRTAQRIEVPFYVKGEPRRAETTGFRLVMTAPVESSREKLKSLREGWNKLGSAAIAAEASPGQPQSIDAKALDDPVAELGVISDAAQDANMKNRLRNVQNRLKMTIQERDDQRKLAAKAALRLGAFLCQKMGADGKWVDAAETLLKQREAAFGADDPGVKSRRDQLKGDRAALTENLLYYSETILGAAAIYDGPVLGEQFEVLKTELELKNYQALLGYADTYYRQLMAYRGNPAVRQNAWLNDCKALNKK</sequence>